<comment type="similarity">
    <text evidence="1">Belongs to the bacterial sugar transferase family.</text>
</comment>
<keyword evidence="5" id="KW-1185">Reference proteome</keyword>
<dbReference type="EMBL" id="JACOOL010000011">
    <property type="protein sequence ID" value="MBC5637990.1"/>
    <property type="molecule type" value="Genomic_DNA"/>
</dbReference>
<reference evidence="4" key="1">
    <citation type="submission" date="2020-08" db="EMBL/GenBank/DDBJ databases">
        <title>Genome public.</title>
        <authorList>
            <person name="Liu C."/>
            <person name="Sun Q."/>
        </authorList>
    </citation>
    <scope>NUCLEOTIDE SEQUENCE</scope>
    <source>
        <strain evidence="4">BX22</strain>
    </source>
</reference>
<dbReference type="PANTHER" id="PTHR30576:SF0">
    <property type="entry name" value="UNDECAPRENYL-PHOSPHATE N-ACETYLGALACTOSAMINYL 1-PHOSPHATE TRANSFERASE-RELATED"/>
    <property type="match status" value="1"/>
</dbReference>
<sequence>MPNLQEKQKADFYRYFKRTIDIMMSLLCLPVAILIVGIFSILIKLDSPGPLFYLQERVGQYGRYFKLYKLRSMYVDAEKDGPRWASEKDPRVTKVGRMMRRTRIDELPQIINILKGEMSFIGPRPERPIFTAEFEARYPGFTKRLAVKPGLTGLAQVKGGYHISPKEKLELDLYYIENKGILLDLQILLKTVKVVCLGQGAR</sequence>
<evidence type="ECO:0000256" key="1">
    <source>
        <dbReference type="ARBA" id="ARBA00006464"/>
    </source>
</evidence>
<protein>
    <submittedName>
        <fullName evidence="4">Sugar transferase</fullName>
    </submittedName>
</protein>
<keyword evidence="2" id="KW-1133">Transmembrane helix</keyword>
<accession>A0A923L7X0</accession>
<keyword evidence="4" id="KW-0808">Transferase</keyword>
<evidence type="ECO:0000313" key="4">
    <source>
        <dbReference type="EMBL" id="MBC5637990.1"/>
    </source>
</evidence>
<comment type="caution">
    <text evidence="4">The sequence shown here is derived from an EMBL/GenBank/DDBJ whole genome shotgun (WGS) entry which is preliminary data.</text>
</comment>
<feature type="transmembrane region" description="Helical" evidence="2">
    <location>
        <begin position="20"/>
        <end position="43"/>
    </location>
</feature>
<dbReference type="Pfam" id="PF02397">
    <property type="entry name" value="Bac_transf"/>
    <property type="match status" value="1"/>
</dbReference>
<organism evidence="4 5">
    <name type="scientific">Ornithinibacillus hominis</name>
    <dbReference type="NCBI Taxonomy" id="2763055"/>
    <lineage>
        <taxon>Bacteria</taxon>
        <taxon>Bacillati</taxon>
        <taxon>Bacillota</taxon>
        <taxon>Bacilli</taxon>
        <taxon>Bacillales</taxon>
        <taxon>Bacillaceae</taxon>
        <taxon>Ornithinibacillus</taxon>
    </lineage>
</organism>
<gene>
    <name evidence="4" type="ORF">H8S33_14430</name>
</gene>
<dbReference type="InterPro" id="IPR003362">
    <property type="entry name" value="Bact_transf"/>
</dbReference>
<evidence type="ECO:0000256" key="2">
    <source>
        <dbReference type="SAM" id="Phobius"/>
    </source>
</evidence>
<dbReference type="AlphaFoldDB" id="A0A923L7X0"/>
<evidence type="ECO:0000313" key="5">
    <source>
        <dbReference type="Proteomes" id="UP000637359"/>
    </source>
</evidence>
<keyword evidence="2" id="KW-0472">Membrane</keyword>
<name>A0A923L7X0_9BACI</name>
<proteinExistence type="inferred from homology"/>
<dbReference type="Proteomes" id="UP000637359">
    <property type="component" value="Unassembled WGS sequence"/>
</dbReference>
<dbReference type="GO" id="GO:0016780">
    <property type="term" value="F:phosphotransferase activity, for other substituted phosphate groups"/>
    <property type="evidence" value="ECO:0007669"/>
    <property type="project" value="TreeGrafter"/>
</dbReference>
<keyword evidence="2" id="KW-0812">Transmembrane</keyword>
<evidence type="ECO:0000259" key="3">
    <source>
        <dbReference type="Pfam" id="PF02397"/>
    </source>
</evidence>
<feature type="domain" description="Bacterial sugar transferase" evidence="3">
    <location>
        <begin position="17"/>
        <end position="196"/>
    </location>
</feature>
<dbReference type="PANTHER" id="PTHR30576">
    <property type="entry name" value="COLANIC BIOSYNTHESIS UDP-GLUCOSE LIPID CARRIER TRANSFERASE"/>
    <property type="match status" value="1"/>
</dbReference>